<dbReference type="SUPFAM" id="SSF50985">
    <property type="entry name" value="RCC1/BLIP-II"/>
    <property type="match status" value="2"/>
</dbReference>
<dbReference type="Proteomes" id="UP000258127">
    <property type="component" value="Chromosome"/>
</dbReference>
<name>A0AAI8PBN4_9PSED</name>
<dbReference type="Gene3D" id="2.130.10.30">
    <property type="entry name" value="Regulator of chromosome condensation 1/beta-lactamase-inhibitor protein II"/>
    <property type="match status" value="1"/>
</dbReference>
<gene>
    <name evidence="1" type="ORF">DZC75_11515</name>
</gene>
<protein>
    <submittedName>
        <fullName evidence="1">Uncharacterized protein</fullName>
    </submittedName>
</protein>
<dbReference type="EMBL" id="CP031641">
    <property type="protein sequence ID" value="AXO88592.1"/>
    <property type="molecule type" value="Genomic_DNA"/>
</dbReference>
<dbReference type="PANTHER" id="PTHR45982">
    <property type="entry name" value="REGULATOR OF CHROMOSOME CONDENSATION"/>
    <property type="match status" value="1"/>
</dbReference>
<dbReference type="InterPro" id="IPR009091">
    <property type="entry name" value="RCC1/BLIP-II"/>
</dbReference>
<evidence type="ECO:0000313" key="2">
    <source>
        <dbReference type="Proteomes" id="UP000258127"/>
    </source>
</evidence>
<reference evidence="1 2" key="1">
    <citation type="submission" date="2018-08" db="EMBL/GenBank/DDBJ databases">
        <authorList>
            <person name="Lee Y."/>
            <person name="Kakembo D."/>
        </authorList>
    </citation>
    <scope>NUCLEOTIDE SEQUENCE [LARGE SCALE GENOMIC DNA]</scope>
    <source>
        <strain evidence="1 2">JBCS1880</strain>
    </source>
</reference>
<accession>A0AAI8PBN4</accession>
<keyword evidence="2" id="KW-1185">Reference proteome</keyword>
<dbReference type="InterPro" id="IPR051553">
    <property type="entry name" value="Ran_GTPase-activating"/>
</dbReference>
<organism evidence="1 2">
    <name type="scientific">Pseudomonas parafulva</name>
    <dbReference type="NCBI Taxonomy" id="157782"/>
    <lineage>
        <taxon>Bacteria</taxon>
        <taxon>Pseudomonadati</taxon>
        <taxon>Pseudomonadota</taxon>
        <taxon>Gammaproteobacteria</taxon>
        <taxon>Pseudomonadales</taxon>
        <taxon>Pseudomonadaceae</taxon>
        <taxon>Pseudomonas</taxon>
    </lineage>
</organism>
<sequence length="1375" mass="146621">MTDDIDFDHDADGVQTLDQILQQYNQRFQEDDAPPMGIQSRAGHGMGIQLAGVQSMGVQGMGTMSVMGASSLTPIMPAIFIPGHISGLKSAPRLAIGINRKLVYDNPSGLLIVLQAYDDMRPGDWVEVFWNDSRVSVASMVVVQSDVGNRIALFVRASKVPEGTTELWYQVKRVSGVVEESTRLTVISQITPLSELSLLVPEVPASGFVGPDDARQGVKVHIPPYDGIRQYDQVEFAWGTQKVSHTVTMAEVTNGINLVIDERTLIAAGNSERMALAYRVIDEVGNISERWSQQVEVPVRLVANLTPSPYIANPDPTAVPRYLIDLDQLGGNDLQVEVDTVHPSFKLGDSIRVTLTGSPAQGPDVTLPTAAQPIRRLGRTLFFAVSGASLLPLRGGRASASYENLTTRGFVSGKDFAVFAGLQRSAIKPELVQADADGNVDPSLTSVTVQIPVAADLQRGDRVTLVWLGTRANGTALYEQFTKVVNTKDVGLILTFPVADGLKYLAPLDGGKLDLSYQIQRRGMLLPLYSEHQIIQVGEAQAALPAARMEPELINGIVDPNLPQFANGLKIHIDPFLNMNEMQDVSLQWLPEMGPPWDDSTVVWPGEPLVFEVPHDQLMANFGGSVQVRYFVTEPGETERYSDYLDFVIDVSQVTDLEPVEIPAAQEDNLDPGAVIDGALIVIPASVQLQVGDFVDVYWDGSNPGGVTVVNDVVIEEGVSPEGLVIEYPYVIANLGGKADVRYEVTRLSGSVDSSLSRTIFIKKGGLPQAYFLEGVDGHLNQGDVPDKATVRIGADAKLQASDKVTIWLEDEASNASRHLEVTVPPERANRTLDIDIPAAYIEALDGSAVNLRYEIKRSGSATVEQGGGQRYVIQSELGSGTLQVFGARYSASAFRCNNTSHVVSAFNAATGKPILAQWRYEGDQTSRLAYRLLDRQPHRPLLVRTATDAVWLNTTNVLGTGIALSTGEKPADTRAAFVAMLSTPKPGLFSLCSWGAATHGGALPSALANINTVVEVSSTRGAFAARLSNGKVHTWGNTRFGGQINAADADKVFLDVRGNFMAFAGRVQVSPGNPQGRLACWGNADLGGALPAGLANLTDIVKIYSGRRCFVAERANGSFVAWGDATAGATLPASLKAPPSSPEQRPVYLASTYAAFAARLQNGTLIAWGNPGTGGSLPAQLAARRDIASLEAASEEAFCALTNDGHVVVWGGSSAANVPPSVSQLDDIVEVSSNAYSFCARRRGGHVVAWGASSIGGTLPPEVARLSNIVQVTGSTWAFAALCSDGSVVAWGDKDRGGQIPSAVKAQLTQVRAIYANTVGFTALTADGRAVTWGEPSNGGNSASVQAVLNRALRYGRPGSGHAVAPDNDLRALA</sequence>
<evidence type="ECO:0000313" key="1">
    <source>
        <dbReference type="EMBL" id="AXO88592.1"/>
    </source>
</evidence>
<proteinExistence type="predicted"/>
<dbReference type="PANTHER" id="PTHR45982:SF1">
    <property type="entry name" value="REGULATOR OF CHROMOSOME CONDENSATION"/>
    <property type="match status" value="1"/>
</dbReference>
<dbReference type="RefSeq" id="WP_116888356.1">
    <property type="nucleotide sequence ID" value="NZ_CP031641.1"/>
</dbReference>